<keyword evidence="8" id="KW-1133">Transmembrane helix</keyword>
<evidence type="ECO:0000259" key="9">
    <source>
        <dbReference type="PROSITE" id="PS50011"/>
    </source>
</evidence>
<evidence type="ECO:0000256" key="4">
    <source>
        <dbReference type="ARBA" id="ARBA00022741"/>
    </source>
</evidence>
<dbReference type="GO" id="GO:0004674">
    <property type="term" value="F:protein serine/threonine kinase activity"/>
    <property type="evidence" value="ECO:0007669"/>
    <property type="project" value="UniProtKB-KW"/>
</dbReference>
<feature type="domain" description="EF-hand" evidence="10">
    <location>
        <begin position="344"/>
        <end position="379"/>
    </location>
</feature>
<keyword evidence="8" id="KW-0472">Membrane</keyword>
<dbReference type="SUPFAM" id="SSF56112">
    <property type="entry name" value="Protein kinase-like (PK-like)"/>
    <property type="match status" value="1"/>
</dbReference>
<dbReference type="InterPro" id="IPR002048">
    <property type="entry name" value="EF_hand_dom"/>
</dbReference>
<dbReference type="Pfam" id="PF00069">
    <property type="entry name" value="Pkinase"/>
    <property type="match status" value="1"/>
</dbReference>
<dbReference type="RefSeq" id="XP_008815836.1">
    <property type="nucleotide sequence ID" value="XM_008817614.1"/>
</dbReference>
<accession>W7AQV3</accession>
<dbReference type="GO" id="GO:0005524">
    <property type="term" value="F:ATP binding"/>
    <property type="evidence" value="ECO:0007669"/>
    <property type="project" value="UniProtKB-KW"/>
</dbReference>
<evidence type="ECO:0000313" key="11">
    <source>
        <dbReference type="EMBL" id="EUD67826.1"/>
    </source>
</evidence>
<proteinExistence type="inferred from homology"/>
<feature type="transmembrane region" description="Helical" evidence="8">
    <location>
        <begin position="320"/>
        <end position="342"/>
    </location>
</feature>
<keyword evidence="3" id="KW-0808">Transferase</keyword>
<evidence type="ECO:0000256" key="8">
    <source>
        <dbReference type="SAM" id="Phobius"/>
    </source>
</evidence>
<keyword evidence="2 11" id="KW-0723">Serine/threonine-protein kinase</keyword>
<keyword evidence="6" id="KW-0067">ATP-binding</keyword>
<comment type="cofactor">
    <cofactor evidence="1">
        <name>Mg(2+)</name>
        <dbReference type="ChEBI" id="CHEBI:18420"/>
    </cofactor>
</comment>
<dbReference type="PROSITE" id="PS50011">
    <property type="entry name" value="PROTEIN_KINASE_DOM"/>
    <property type="match status" value="1"/>
</dbReference>
<protein>
    <submittedName>
        <fullName evidence="11">Serine/threonine protein kinase</fullName>
    </submittedName>
</protein>
<dbReference type="Gene3D" id="3.30.200.20">
    <property type="entry name" value="Phosphorylase Kinase, domain 1"/>
    <property type="match status" value="1"/>
</dbReference>
<gene>
    <name evidence="11" type="ORF">C922_02015</name>
</gene>
<dbReference type="GO" id="GO:0016539">
    <property type="term" value="P:intein-mediated protein splicing"/>
    <property type="evidence" value="ECO:0007669"/>
    <property type="project" value="InterPro"/>
</dbReference>
<dbReference type="AlphaFoldDB" id="W7AQV3"/>
<dbReference type="InterPro" id="IPR011009">
    <property type="entry name" value="Kinase-like_dom_sf"/>
</dbReference>
<sequence length="401" mass="47597">MKIKNLLLKKRNDLSTSFCLESETNVLKDHIPIHTLKENHKAKVFYSYNLVDGYKYKITVKRKKYNLKNAKLIISSLDHPYIIKLIHCCEYASSFISVFEFFSDTNLYSSVILSAKYDEKRIKNIVYQIIRTVHYLHSKNLAHKQLLPQSFLIKSVHNEMMIKLEDVHKIKTYSSRSNSKIRGQNVYSIGLISNNRKGEPNVQEWENISPKGRNFVQKILLSDVSSMITARDALDDEWFKENVKQNIYINFDVLRSIYDFWKKNAFKRYILNNISKFVVKEDIYRYNSLFFYFDIMEEGSIKYVQYFAIMKKLGLMDANVILALVIFSAELYIIACLLNGFIKIDKRMVLKFFKKVDYDNEGIITKKKLYKFYSMKCRNEIGSNNKRKFTFEEFFNYISKE</sequence>
<dbReference type="InterPro" id="IPR050205">
    <property type="entry name" value="CDPK_Ser/Thr_kinases"/>
</dbReference>
<dbReference type="InterPro" id="IPR000719">
    <property type="entry name" value="Prot_kinase_dom"/>
</dbReference>
<dbReference type="PROSITE" id="PS50817">
    <property type="entry name" value="INTEIN_N_TER"/>
    <property type="match status" value="1"/>
</dbReference>
<dbReference type="SMART" id="SM00220">
    <property type="entry name" value="S_TKc"/>
    <property type="match status" value="1"/>
</dbReference>
<evidence type="ECO:0000313" key="12">
    <source>
        <dbReference type="Proteomes" id="UP000030640"/>
    </source>
</evidence>
<feature type="domain" description="Protein kinase" evidence="9">
    <location>
        <begin position="1"/>
        <end position="401"/>
    </location>
</feature>
<evidence type="ECO:0000256" key="7">
    <source>
        <dbReference type="ARBA" id="ARBA00024334"/>
    </source>
</evidence>
<evidence type="ECO:0000256" key="5">
    <source>
        <dbReference type="ARBA" id="ARBA00022777"/>
    </source>
</evidence>
<organism evidence="11 12">
    <name type="scientific">Plasmodium inui San Antonio 1</name>
    <dbReference type="NCBI Taxonomy" id="1237626"/>
    <lineage>
        <taxon>Eukaryota</taxon>
        <taxon>Sar</taxon>
        <taxon>Alveolata</taxon>
        <taxon>Apicomplexa</taxon>
        <taxon>Aconoidasida</taxon>
        <taxon>Haemosporida</taxon>
        <taxon>Plasmodiidae</taxon>
        <taxon>Plasmodium</taxon>
        <taxon>Plasmodium (Plasmodium)</taxon>
    </lineage>
</organism>
<dbReference type="Proteomes" id="UP000030640">
    <property type="component" value="Unassembled WGS sequence"/>
</dbReference>
<name>W7AQV3_9APIC</name>
<dbReference type="InterPro" id="IPR006141">
    <property type="entry name" value="Intein_N"/>
</dbReference>
<dbReference type="OrthoDB" id="40902at2759"/>
<dbReference type="PROSITE" id="PS50222">
    <property type="entry name" value="EF_HAND_2"/>
    <property type="match status" value="1"/>
</dbReference>
<evidence type="ECO:0000256" key="1">
    <source>
        <dbReference type="ARBA" id="ARBA00001946"/>
    </source>
</evidence>
<dbReference type="SUPFAM" id="SSF47473">
    <property type="entry name" value="EF-hand"/>
    <property type="match status" value="1"/>
</dbReference>
<evidence type="ECO:0000256" key="3">
    <source>
        <dbReference type="ARBA" id="ARBA00022679"/>
    </source>
</evidence>
<keyword evidence="12" id="KW-1185">Reference proteome</keyword>
<dbReference type="PANTHER" id="PTHR24349">
    <property type="entry name" value="SERINE/THREONINE-PROTEIN KINASE"/>
    <property type="match status" value="1"/>
</dbReference>
<dbReference type="GeneID" id="20037289"/>
<dbReference type="Gene3D" id="1.10.510.10">
    <property type="entry name" value="Transferase(Phosphotransferase) domain 1"/>
    <property type="match status" value="1"/>
</dbReference>
<comment type="similarity">
    <text evidence="7">Belongs to the protein kinase superfamily. Ser/Thr protein kinase family. CDPK subfamily.</text>
</comment>
<dbReference type="Gene3D" id="1.10.238.10">
    <property type="entry name" value="EF-hand"/>
    <property type="match status" value="1"/>
</dbReference>
<dbReference type="InterPro" id="IPR011992">
    <property type="entry name" value="EF-hand-dom_pair"/>
</dbReference>
<keyword evidence="4" id="KW-0547">Nucleotide-binding</keyword>
<keyword evidence="5 11" id="KW-0418">Kinase</keyword>
<reference evidence="11 12" key="1">
    <citation type="submission" date="2013-02" db="EMBL/GenBank/DDBJ databases">
        <title>The Genome Sequence of Plasmodium inui San Antonio 1.</title>
        <authorList>
            <consortium name="The Broad Institute Genome Sequencing Platform"/>
            <consortium name="The Broad Institute Genome Sequencing Center for Infectious Disease"/>
            <person name="Neafsey D."/>
            <person name="Cheeseman I."/>
            <person name="Volkman S."/>
            <person name="Adams J."/>
            <person name="Walker B."/>
            <person name="Young S.K."/>
            <person name="Zeng Q."/>
            <person name="Gargeya S."/>
            <person name="Fitzgerald M."/>
            <person name="Haas B."/>
            <person name="Abouelleil A."/>
            <person name="Alvarado L."/>
            <person name="Arachchi H.M."/>
            <person name="Berlin A.M."/>
            <person name="Chapman S.B."/>
            <person name="Dewar J."/>
            <person name="Goldberg J."/>
            <person name="Griggs A."/>
            <person name="Gujja S."/>
            <person name="Hansen M."/>
            <person name="Howarth C."/>
            <person name="Imamovic A."/>
            <person name="Larimer J."/>
            <person name="McCowan C."/>
            <person name="Murphy C."/>
            <person name="Neiman D."/>
            <person name="Pearson M."/>
            <person name="Priest M."/>
            <person name="Roberts A."/>
            <person name="Saif S."/>
            <person name="Shea T."/>
            <person name="Sisk P."/>
            <person name="Sykes S."/>
            <person name="Wortman J."/>
            <person name="Nusbaum C."/>
            <person name="Birren B."/>
        </authorList>
    </citation>
    <scope>NUCLEOTIDE SEQUENCE [LARGE SCALE GENOMIC DNA]</scope>
    <source>
        <strain evidence="11 12">San Antonio 1</strain>
    </source>
</reference>
<evidence type="ECO:0000259" key="10">
    <source>
        <dbReference type="PROSITE" id="PS50222"/>
    </source>
</evidence>
<dbReference type="GO" id="GO:0005509">
    <property type="term" value="F:calcium ion binding"/>
    <property type="evidence" value="ECO:0007669"/>
    <property type="project" value="InterPro"/>
</dbReference>
<evidence type="ECO:0000256" key="6">
    <source>
        <dbReference type="ARBA" id="ARBA00022840"/>
    </source>
</evidence>
<dbReference type="EMBL" id="KI965465">
    <property type="protein sequence ID" value="EUD67826.1"/>
    <property type="molecule type" value="Genomic_DNA"/>
</dbReference>
<evidence type="ECO:0000256" key="2">
    <source>
        <dbReference type="ARBA" id="ARBA00022527"/>
    </source>
</evidence>
<keyword evidence="8" id="KW-0812">Transmembrane</keyword>
<dbReference type="VEuPathDB" id="PlasmoDB:C922_02015"/>